<dbReference type="EMBL" id="KZ397294">
    <property type="protein sequence ID" value="PIO54402.1"/>
    <property type="molecule type" value="Genomic_DNA"/>
</dbReference>
<dbReference type="Proteomes" id="UP000230423">
    <property type="component" value="Unassembled WGS sequence"/>
</dbReference>
<gene>
    <name evidence="1" type="ORF">TELCIR_24236</name>
</gene>
<protein>
    <submittedName>
        <fullName evidence="1">Uncharacterized protein</fullName>
    </submittedName>
</protein>
<evidence type="ECO:0000313" key="2">
    <source>
        <dbReference type="Proteomes" id="UP000230423"/>
    </source>
</evidence>
<proteinExistence type="predicted"/>
<organism evidence="1 2">
    <name type="scientific">Teladorsagia circumcincta</name>
    <name type="common">Brown stomach worm</name>
    <name type="synonym">Ostertagia circumcincta</name>
    <dbReference type="NCBI Taxonomy" id="45464"/>
    <lineage>
        <taxon>Eukaryota</taxon>
        <taxon>Metazoa</taxon>
        <taxon>Ecdysozoa</taxon>
        <taxon>Nematoda</taxon>
        <taxon>Chromadorea</taxon>
        <taxon>Rhabditida</taxon>
        <taxon>Rhabditina</taxon>
        <taxon>Rhabditomorpha</taxon>
        <taxon>Strongyloidea</taxon>
        <taxon>Trichostrongylidae</taxon>
        <taxon>Teladorsagia</taxon>
    </lineage>
</organism>
<keyword evidence="2" id="KW-1185">Reference proteome</keyword>
<reference evidence="1 2" key="1">
    <citation type="submission" date="2015-09" db="EMBL/GenBank/DDBJ databases">
        <title>Draft genome of the parasitic nematode Teladorsagia circumcincta isolate WARC Sus (inbred).</title>
        <authorList>
            <person name="Mitreva M."/>
        </authorList>
    </citation>
    <scope>NUCLEOTIDE SEQUENCE [LARGE SCALE GENOMIC DNA]</scope>
    <source>
        <strain evidence="1 2">S</strain>
    </source>
</reference>
<name>A0A2G9TA39_TELCI</name>
<accession>A0A2G9TA39</accession>
<dbReference type="AlphaFoldDB" id="A0A2G9TA39"/>
<sequence length="32" mass="3749">MSARVPSPNSQWLFSEKHRNAAVLFRDQILHL</sequence>
<evidence type="ECO:0000313" key="1">
    <source>
        <dbReference type="EMBL" id="PIO54402.1"/>
    </source>
</evidence>